<reference evidence="3" key="1">
    <citation type="submission" date="2022-08" db="EMBL/GenBank/DDBJ databases">
        <title>Novel sulfate-reducing endosymbionts in the free-living metamonad Anaeramoeba.</title>
        <authorList>
            <person name="Jerlstrom-Hultqvist J."/>
            <person name="Cepicka I."/>
            <person name="Gallot-Lavallee L."/>
            <person name="Salas-Leiva D."/>
            <person name="Curtis B.A."/>
            <person name="Zahonova K."/>
            <person name="Pipaliya S."/>
            <person name="Dacks J."/>
            <person name="Roger A.J."/>
        </authorList>
    </citation>
    <scope>NUCLEOTIDE SEQUENCE</scope>
    <source>
        <strain evidence="3">Schooner1</strain>
    </source>
</reference>
<dbReference type="InterPro" id="IPR051553">
    <property type="entry name" value="Ran_GTPase-activating"/>
</dbReference>
<dbReference type="PANTHER" id="PTHR45982:SF1">
    <property type="entry name" value="REGULATOR OF CHROMOSOME CONDENSATION"/>
    <property type="match status" value="1"/>
</dbReference>
<feature type="region of interest" description="Disordered" evidence="2">
    <location>
        <begin position="852"/>
        <end position="877"/>
    </location>
</feature>
<accession>A0ABQ8YN10</accession>
<evidence type="ECO:0000256" key="2">
    <source>
        <dbReference type="SAM" id="MobiDB-lite"/>
    </source>
</evidence>
<evidence type="ECO:0000313" key="3">
    <source>
        <dbReference type="EMBL" id="KAJ6245991.1"/>
    </source>
</evidence>
<dbReference type="EMBL" id="JAOAOG010000140">
    <property type="protein sequence ID" value="KAJ6245991.1"/>
    <property type="molecule type" value="Genomic_DNA"/>
</dbReference>
<evidence type="ECO:0000313" key="4">
    <source>
        <dbReference type="Proteomes" id="UP001150062"/>
    </source>
</evidence>
<dbReference type="Gene3D" id="2.130.10.30">
    <property type="entry name" value="Regulator of chromosome condensation 1/beta-lactamase-inhibitor protein II"/>
    <property type="match status" value="1"/>
</dbReference>
<organism evidence="3 4">
    <name type="scientific">Anaeramoeba flamelloides</name>
    <dbReference type="NCBI Taxonomy" id="1746091"/>
    <lineage>
        <taxon>Eukaryota</taxon>
        <taxon>Metamonada</taxon>
        <taxon>Anaeramoebidae</taxon>
        <taxon>Anaeramoeba</taxon>
    </lineage>
</organism>
<keyword evidence="4" id="KW-1185">Reference proteome</keyword>
<dbReference type="InterPro" id="IPR000408">
    <property type="entry name" value="Reg_chr_condens"/>
</dbReference>
<gene>
    <name evidence="3" type="ORF">M0813_19751</name>
</gene>
<dbReference type="SUPFAM" id="SSF69304">
    <property type="entry name" value="Tricorn protease N-terminal domain"/>
    <property type="match status" value="1"/>
</dbReference>
<proteinExistence type="predicted"/>
<evidence type="ECO:0000256" key="1">
    <source>
        <dbReference type="PROSITE-ProRule" id="PRU00235"/>
    </source>
</evidence>
<feature type="repeat" description="RCC1" evidence="1">
    <location>
        <begin position="96"/>
        <end position="151"/>
    </location>
</feature>
<feature type="compositionally biased region" description="Acidic residues" evidence="2">
    <location>
        <begin position="858"/>
        <end position="877"/>
    </location>
</feature>
<name>A0ABQ8YN10_9EUKA</name>
<dbReference type="PROSITE" id="PS50012">
    <property type="entry name" value="RCC1_3"/>
    <property type="match status" value="1"/>
</dbReference>
<sequence>MSVYIFGKPLRVEVFGKYENQDEITNKPIRSLFWNKYNYQLSKVIYGIDSDFVGLTANNEIIILKFNSNRIEKLEGRYSDITKGTYHYLATSLNKKKVFSWTYFSNGSSSYQLGHGNTTQYSIPTEISYFDNKKIKQILCSTSNTFVLLENGFLFGCGCNRNYSLGNYNSGPITKFQQIITNCKLIPEINFSETMLYLDSNNNLMGFGSNEYYNLGNGCNQTTCSQQNCLNNILLKKIILHPQSSLLLTTKGEIYSTGNSPFNGSNSTIKSFMALNLPKIIDITCSSNTIACIDEFGYIHFWGRYLQKPYQTSKGKYPLKKKTTSFKMINSKIFLSLTGSFSCYFLCPANSYYSDIYHKRIVENENLEKLLKEPKHITKLNNPFVDFNIDTLIQRKGKIMILCCNEKQIGLLQINNLGNKKEIEISEGQRFIEMTCLLQNKSPKKFLFSIKKIFFNENKDELYLILINQTNNLQLLRFSFSKNNNDLEYNENEILNIGLLQKNFNSEYFTNILFQSTQNELLLTTSDGKMFFLDIELKELIEFPLKTEIKIEKNNIILLGKEEEIFFILGDKGMFYLNKFGIIQKINEQNSYTTPFFISNNQSFLFHYGDMLYLILNLIELWKYDLKGKNWEVEPTHFPYRIESFLIFGGKLYFISYNGLFEKLISTSDPKKTEIKLVNKKIKKFRSGNCLEYMITVKDKNNFLLQGKDLIDISFDVQRNNKIIKKKELKKTLKIDDQESSEKIIIQYKPTITGKYHLMVKINQLKKFTQAYEWVVSPSKPYINNYYFEEYPKLKKNICLSGFIFNKTLSFHMIFQDIFHNKIHAKKISRKNIPIFKISELPNIQSKKELDFGKVEESDSEESDSEESDSEEYTSDSEDFNNELFYQVKKGQKLEDGRLKYDIKLPNVGFYQCSVLIQQTDLIMSPFMIEVLKGDSSDSINMNNKKITKNPDLSKTKKKNNSIEFEIEKEN</sequence>
<protein>
    <submittedName>
        <fullName evidence="3">Regulator of chromosome condensation</fullName>
    </submittedName>
</protein>
<dbReference type="PANTHER" id="PTHR45982">
    <property type="entry name" value="REGULATOR OF CHROMOSOME CONDENSATION"/>
    <property type="match status" value="1"/>
</dbReference>
<dbReference type="SUPFAM" id="SSF50985">
    <property type="entry name" value="RCC1/BLIP-II"/>
    <property type="match status" value="1"/>
</dbReference>
<dbReference type="InterPro" id="IPR009091">
    <property type="entry name" value="RCC1/BLIP-II"/>
</dbReference>
<dbReference type="Pfam" id="PF00415">
    <property type="entry name" value="RCC1"/>
    <property type="match status" value="1"/>
</dbReference>
<dbReference type="Proteomes" id="UP001150062">
    <property type="component" value="Unassembled WGS sequence"/>
</dbReference>
<comment type="caution">
    <text evidence="3">The sequence shown here is derived from an EMBL/GenBank/DDBJ whole genome shotgun (WGS) entry which is preliminary data.</text>
</comment>